<name>S8C236_9LAMI</name>
<dbReference type="Proteomes" id="UP000015453">
    <property type="component" value="Unassembled WGS sequence"/>
</dbReference>
<evidence type="ECO:0000313" key="2">
    <source>
        <dbReference type="Proteomes" id="UP000015453"/>
    </source>
</evidence>
<protein>
    <submittedName>
        <fullName evidence="1">Uncharacterized protein</fullName>
    </submittedName>
</protein>
<organism evidence="1 2">
    <name type="scientific">Genlisea aurea</name>
    <dbReference type="NCBI Taxonomy" id="192259"/>
    <lineage>
        <taxon>Eukaryota</taxon>
        <taxon>Viridiplantae</taxon>
        <taxon>Streptophyta</taxon>
        <taxon>Embryophyta</taxon>
        <taxon>Tracheophyta</taxon>
        <taxon>Spermatophyta</taxon>
        <taxon>Magnoliopsida</taxon>
        <taxon>eudicotyledons</taxon>
        <taxon>Gunneridae</taxon>
        <taxon>Pentapetalae</taxon>
        <taxon>asterids</taxon>
        <taxon>lamiids</taxon>
        <taxon>Lamiales</taxon>
        <taxon>Lentibulariaceae</taxon>
        <taxon>Genlisea</taxon>
    </lineage>
</organism>
<gene>
    <name evidence="1" type="ORF">M569_14041</name>
</gene>
<comment type="caution">
    <text evidence="1">The sequence shown here is derived from an EMBL/GenBank/DDBJ whole genome shotgun (WGS) entry which is preliminary data.</text>
</comment>
<accession>S8C236</accession>
<proteinExistence type="predicted"/>
<dbReference type="EMBL" id="AUSU01007313">
    <property type="protein sequence ID" value="EPS60764.1"/>
    <property type="molecule type" value="Genomic_DNA"/>
</dbReference>
<keyword evidence="2" id="KW-1185">Reference proteome</keyword>
<evidence type="ECO:0000313" key="1">
    <source>
        <dbReference type="EMBL" id="EPS60764.1"/>
    </source>
</evidence>
<sequence>MDFISQWAIQHIIYASYYGDVYLRDCRNTEGRLATGDNLFTLGTTNVRNHSGGRFVKYLEISQPA</sequence>
<dbReference type="AlphaFoldDB" id="S8C236"/>
<reference evidence="1 2" key="1">
    <citation type="journal article" date="2013" name="BMC Genomics">
        <title>The miniature genome of a carnivorous plant Genlisea aurea contains a low number of genes and short non-coding sequences.</title>
        <authorList>
            <person name="Leushkin E.V."/>
            <person name="Sutormin R.A."/>
            <person name="Nabieva E.R."/>
            <person name="Penin A.A."/>
            <person name="Kondrashov A.S."/>
            <person name="Logacheva M.D."/>
        </authorList>
    </citation>
    <scope>NUCLEOTIDE SEQUENCE [LARGE SCALE GENOMIC DNA]</scope>
</reference>